<gene>
    <name evidence="1" type="ORF">AWC38_SpisGene9995</name>
</gene>
<name>A0A2B4S8G7_STYPI</name>
<dbReference type="EMBL" id="LSMT01000152">
    <property type="protein sequence ID" value="PFX25379.1"/>
    <property type="molecule type" value="Genomic_DNA"/>
</dbReference>
<comment type="caution">
    <text evidence="1">The sequence shown here is derived from an EMBL/GenBank/DDBJ whole genome shotgun (WGS) entry which is preliminary data.</text>
</comment>
<accession>A0A2B4S8G7</accession>
<proteinExistence type="predicted"/>
<reference evidence="2" key="1">
    <citation type="journal article" date="2017" name="bioRxiv">
        <title>Comparative analysis of the genomes of Stylophora pistillata and Acropora digitifera provides evidence for extensive differences between species of corals.</title>
        <authorList>
            <person name="Voolstra C.R."/>
            <person name="Li Y."/>
            <person name="Liew Y.J."/>
            <person name="Baumgarten S."/>
            <person name="Zoccola D."/>
            <person name="Flot J.-F."/>
            <person name="Tambutte S."/>
            <person name="Allemand D."/>
            <person name="Aranda M."/>
        </authorList>
    </citation>
    <scope>NUCLEOTIDE SEQUENCE [LARGE SCALE GENOMIC DNA]</scope>
</reference>
<evidence type="ECO:0008006" key="3">
    <source>
        <dbReference type="Google" id="ProtNLM"/>
    </source>
</evidence>
<protein>
    <recommendedName>
        <fullName evidence="3">DNA-directed DNA polymerase</fullName>
    </recommendedName>
</protein>
<evidence type="ECO:0000313" key="1">
    <source>
        <dbReference type="EMBL" id="PFX25379.1"/>
    </source>
</evidence>
<dbReference type="PANTHER" id="PTHR31511:SF12">
    <property type="entry name" value="RHO TERMINATION FACTOR N-TERMINAL DOMAIN-CONTAINING PROTEIN"/>
    <property type="match status" value="1"/>
</dbReference>
<evidence type="ECO:0000313" key="2">
    <source>
        <dbReference type="Proteomes" id="UP000225706"/>
    </source>
</evidence>
<sequence length="467" mass="54830">MPFPLEKLADNSSTYPILEELFPEVWGVRDVNLLKKKGVYPYDYMDSFERFQEDALPPKEAFLSLLTDEGVKDEDYVHAQNVWREMGCQTLRDYHDVYLLTDIMLLADVFEQFRDKCYEVYGLDAAHYYTSPGLAWDAALKYTEVKLDSIADIEKHLFLERGMRGGIAMITHRHAKANNSSLPDYHFSQLTSFIMFLDANNLYGWAMSQSLPVREFEWVPEEDLMGLNITQVADDASEGYILEVYLEYPKELHDLHNDYPLASENVFITPDMLSSYSRHLAEDLEYKPAEVRKLLPNLYDKKNYIIHYRNLKFYLDKGMKLIKIHRVLKFKKEAWLKPYIDLNTSKRTKKYGKLVNKPSYKRDTPFIKNGEDECLIAVELERTKYGVDRVKLLFTDTDSLTYLIFTEDIYKDMKEEQHLFDTSDYPKDHFLYSIENKKVIGKFKDENAGSPVMEFVGLRSKMYAMQT</sequence>
<dbReference type="PANTHER" id="PTHR31511">
    <property type="entry name" value="PROTEIN CBG23764"/>
    <property type="match status" value="1"/>
</dbReference>
<organism evidence="1 2">
    <name type="scientific">Stylophora pistillata</name>
    <name type="common">Smooth cauliflower coral</name>
    <dbReference type="NCBI Taxonomy" id="50429"/>
    <lineage>
        <taxon>Eukaryota</taxon>
        <taxon>Metazoa</taxon>
        <taxon>Cnidaria</taxon>
        <taxon>Anthozoa</taxon>
        <taxon>Hexacorallia</taxon>
        <taxon>Scleractinia</taxon>
        <taxon>Astrocoeniina</taxon>
        <taxon>Pocilloporidae</taxon>
        <taxon>Stylophora</taxon>
    </lineage>
</organism>
<dbReference type="STRING" id="50429.A0A2B4S8G7"/>
<dbReference type="Proteomes" id="UP000225706">
    <property type="component" value="Unassembled WGS sequence"/>
</dbReference>
<dbReference type="InterPro" id="IPR043502">
    <property type="entry name" value="DNA/RNA_pol_sf"/>
</dbReference>
<keyword evidence="2" id="KW-1185">Reference proteome</keyword>
<dbReference type="AlphaFoldDB" id="A0A2B4S8G7"/>
<dbReference type="SUPFAM" id="SSF56672">
    <property type="entry name" value="DNA/RNA polymerases"/>
    <property type="match status" value="1"/>
</dbReference>